<evidence type="ECO:0000313" key="1">
    <source>
        <dbReference type="EMBL" id="ADC45307.1"/>
    </source>
</evidence>
<keyword evidence="1" id="KW-0614">Plasmid</keyword>
<dbReference type="KEGG" id="rme:Rmet_6728"/>
<protein>
    <submittedName>
        <fullName evidence="1">Uncharacterized protein</fullName>
    </submittedName>
</protein>
<dbReference type="HOGENOM" id="CLU_2619477_0_0_4"/>
<sequence length="78" mass="8734">MNVALRLAVSTEIFSGVLSHALVRCLKDYNRTDLRSASESGTQRKKSWLLYGSDFCQQESVSFLAKAQRDSSEHGPVR</sequence>
<proteinExistence type="predicted"/>
<reference evidence="2" key="1">
    <citation type="journal article" date="2010" name="PLoS ONE">
        <title>The complete genome sequence of Cupriavidus metallidurans strain CH34, a master survivalist in harsh and anthropogenic environments.</title>
        <authorList>
            <person name="Janssen P.J."/>
            <person name="Van Houdt R."/>
            <person name="Moors H."/>
            <person name="Monsieurs P."/>
            <person name="Morin N."/>
            <person name="Michaux A."/>
            <person name="Benotmane M.A."/>
            <person name="Leys N."/>
            <person name="Vallaeys T."/>
            <person name="Lapidus A."/>
            <person name="Monchy S."/>
            <person name="Medigue C."/>
            <person name="Taghavi S."/>
            <person name="McCorkle S."/>
            <person name="Dunn J."/>
            <person name="van der Lelie D."/>
            <person name="Mergeay M."/>
        </authorList>
    </citation>
    <scope>NUCLEOTIDE SEQUENCE [LARGE SCALE GENOMIC DNA]</scope>
    <source>
        <strain evidence="2">ATCC 43123 / DSM 2839 / NBRC 102507 / CH34</strain>
    </source>
</reference>
<geneLocation type="plasmid" evidence="1 2">
    <name>megaplasmid</name>
</geneLocation>
<gene>
    <name evidence="1" type="ordered locus">Rmet_6728</name>
</gene>
<accession>D3DYD7</accession>
<evidence type="ECO:0000313" key="2">
    <source>
        <dbReference type="Proteomes" id="UP000002429"/>
    </source>
</evidence>
<dbReference type="Proteomes" id="UP000002429">
    <property type="component" value="Plasmid megaplasmid"/>
</dbReference>
<dbReference type="AlphaFoldDB" id="D3DYD7"/>
<dbReference type="EMBL" id="CP000353">
    <property type="protein sequence ID" value="ADC45307.1"/>
    <property type="molecule type" value="Genomic_DNA"/>
</dbReference>
<keyword evidence="2" id="KW-1185">Reference proteome</keyword>
<name>D3DYD7_CUPMC</name>
<organism evidence="1 2">
    <name type="scientific">Cupriavidus metallidurans (strain ATCC 43123 / DSM 2839 / NBRC 102507 / CH34)</name>
    <name type="common">Ralstonia metallidurans</name>
    <dbReference type="NCBI Taxonomy" id="266264"/>
    <lineage>
        <taxon>Bacteria</taxon>
        <taxon>Pseudomonadati</taxon>
        <taxon>Pseudomonadota</taxon>
        <taxon>Betaproteobacteria</taxon>
        <taxon>Burkholderiales</taxon>
        <taxon>Burkholderiaceae</taxon>
        <taxon>Cupriavidus</taxon>
    </lineage>
</organism>